<dbReference type="InterPro" id="IPR000310">
    <property type="entry name" value="Orn/Lys/Arg_deCO2ase_major_dom"/>
</dbReference>
<comment type="cofactor">
    <cofactor evidence="1">
        <name>pyridoxal 5'-phosphate</name>
        <dbReference type="ChEBI" id="CHEBI:597326"/>
    </cofactor>
</comment>
<feature type="domain" description="Orn/Lys/Arg decarboxylases family 1 pyridoxal-P attachment site" evidence="6">
    <location>
        <begin position="4"/>
        <end position="298"/>
    </location>
</feature>
<comment type="similarity">
    <text evidence="2">Belongs to the Orn/Lys/Arg decarboxylase class-I family.</text>
</comment>
<evidence type="ECO:0000313" key="8">
    <source>
        <dbReference type="EMBL" id="MEQ2709823.1"/>
    </source>
</evidence>
<dbReference type="SUPFAM" id="SSF53383">
    <property type="entry name" value="PLP-dependent transferases"/>
    <property type="match status" value="1"/>
</dbReference>
<sequence>MTSIYDKLKQLQYGEEYPFHMPGHKRNLKIDPLLDEIAKVDITEITGFDDLHHPEEMIRDLMDNLKQIYGTEESYLLVNSSTAGNLSAIAALCKIGDKILVARNCHKSVYHAIELLGLDPVYIYPEVDEDGICEGITKEQVEAVIKEEKMIKAMVLVSPTYEGRVSDIRGISDVLHQYDIPLIVDEAHGAHFIYHEAFPESAVSTGADIVIQSLHKTLPAMTQTGLLHLCTDCVSKEMMQKKLSIFQSSSPSYVLMSSIEQCIHICDGNRGYFQQYCERLWILREKLEKLQHIQLVRTDDIGKLVFSVKNTMISGEKLFEILRDQYHLEMEMSELYYVIAMTSICDTQEGYDRLYEAMTEIDQMIDLEKKQNKNHIQNNFKKMNFHKNRKAMKPEEATRRKRCQIDYKQAEGMIAAEFVFLYPPGIPLVVPGEVIDDHAIHKISQYEQNDMKVIGLDNHKIYIIDERI</sequence>
<dbReference type="GO" id="GO:0008483">
    <property type="term" value="F:transaminase activity"/>
    <property type="evidence" value="ECO:0007669"/>
    <property type="project" value="UniProtKB-KW"/>
</dbReference>
<dbReference type="Gene3D" id="3.40.640.10">
    <property type="entry name" value="Type I PLP-dependent aspartate aminotransferase-like (Major domain)"/>
    <property type="match status" value="1"/>
</dbReference>
<dbReference type="PANTHER" id="PTHR43277">
    <property type="entry name" value="ARGININE DECARBOXYLASE"/>
    <property type="match status" value="1"/>
</dbReference>
<keyword evidence="8" id="KW-0032">Aminotransferase</keyword>
<dbReference type="InterPro" id="IPR015424">
    <property type="entry name" value="PyrdxlP-dep_Trfase"/>
</dbReference>
<evidence type="ECO:0000256" key="4">
    <source>
        <dbReference type="ARBA" id="ARBA00022898"/>
    </source>
</evidence>
<comment type="caution">
    <text evidence="8">The sequence shown here is derived from an EMBL/GenBank/DDBJ whole genome shotgun (WGS) entry which is preliminary data.</text>
</comment>
<keyword evidence="9" id="KW-1185">Reference proteome</keyword>
<dbReference type="Gene3D" id="3.90.100.10">
    <property type="entry name" value="Orn/Lys/Arg decarboxylase, C-terminal domain"/>
    <property type="match status" value="1"/>
</dbReference>
<dbReference type="InterPro" id="IPR008286">
    <property type="entry name" value="Prn/Lys/Arg_de-COase_C"/>
</dbReference>
<keyword evidence="4" id="KW-0663">Pyridoxal phosphate</keyword>
<protein>
    <submittedName>
        <fullName evidence="8">Aminotransferase class I/II-fold pyridoxal phosphate-dependent enzyme</fullName>
    </submittedName>
</protein>
<dbReference type="EMBL" id="JBBNIN010000001">
    <property type="protein sequence ID" value="MEQ2709823.1"/>
    <property type="molecule type" value="Genomic_DNA"/>
</dbReference>
<evidence type="ECO:0000259" key="6">
    <source>
        <dbReference type="Pfam" id="PF01276"/>
    </source>
</evidence>
<organism evidence="8 9">
    <name type="scientific">Anaerostipes amylophilus</name>
    <dbReference type="NCBI Taxonomy" id="2981779"/>
    <lineage>
        <taxon>Bacteria</taxon>
        <taxon>Bacillati</taxon>
        <taxon>Bacillota</taxon>
        <taxon>Clostridia</taxon>
        <taxon>Lachnospirales</taxon>
        <taxon>Lachnospiraceae</taxon>
        <taxon>Anaerostipes</taxon>
    </lineage>
</organism>
<dbReference type="InterPro" id="IPR052357">
    <property type="entry name" value="Orn_Lys_Arg_decarboxylase-I"/>
</dbReference>
<evidence type="ECO:0000256" key="2">
    <source>
        <dbReference type="ARBA" id="ARBA00010671"/>
    </source>
</evidence>
<keyword evidence="3" id="KW-0210">Decarboxylase</keyword>
<dbReference type="Pfam" id="PF01276">
    <property type="entry name" value="OKR_DC_1"/>
    <property type="match status" value="1"/>
</dbReference>
<feature type="domain" description="Orn/Lys/Arg decarboxylase C-terminal" evidence="7">
    <location>
        <begin position="363"/>
        <end position="439"/>
    </location>
</feature>
<keyword evidence="8" id="KW-0808">Transferase</keyword>
<accession>A0ABV1IRH7</accession>
<evidence type="ECO:0000313" key="9">
    <source>
        <dbReference type="Proteomes" id="UP001482154"/>
    </source>
</evidence>
<evidence type="ECO:0000259" key="7">
    <source>
        <dbReference type="Pfam" id="PF03711"/>
    </source>
</evidence>
<dbReference type="Pfam" id="PF03711">
    <property type="entry name" value="OKR_DC_1_C"/>
    <property type="match status" value="1"/>
</dbReference>
<dbReference type="InterPro" id="IPR015421">
    <property type="entry name" value="PyrdxlP-dep_Trfase_major"/>
</dbReference>
<gene>
    <name evidence="8" type="ORF">AAAU51_01315</name>
</gene>
<evidence type="ECO:0000256" key="5">
    <source>
        <dbReference type="ARBA" id="ARBA00023239"/>
    </source>
</evidence>
<keyword evidence="5" id="KW-0456">Lyase</keyword>
<dbReference type="Proteomes" id="UP001482154">
    <property type="component" value="Unassembled WGS sequence"/>
</dbReference>
<name>A0ABV1IRH7_9FIRM</name>
<dbReference type="PANTHER" id="PTHR43277:SF3">
    <property type="entry name" value="DECARBOXYLASE, PUTATIVE-RELATED"/>
    <property type="match status" value="1"/>
</dbReference>
<proteinExistence type="inferred from homology"/>
<reference evidence="8 9" key="1">
    <citation type="submission" date="2024-04" db="EMBL/GenBank/DDBJ databases">
        <title>Human intestinal bacterial collection.</title>
        <authorList>
            <person name="Pauvert C."/>
            <person name="Hitch T.C.A."/>
            <person name="Clavel T."/>
        </authorList>
    </citation>
    <scope>NUCLEOTIDE SEQUENCE [LARGE SCALE GENOMIC DNA]</scope>
    <source>
        <strain evidence="8 9">CLA-AA-H249</strain>
    </source>
</reference>
<dbReference type="RefSeq" id="WP_055197803.1">
    <property type="nucleotide sequence ID" value="NZ_JAOQJG010000005.1"/>
</dbReference>
<evidence type="ECO:0000256" key="3">
    <source>
        <dbReference type="ARBA" id="ARBA00022793"/>
    </source>
</evidence>
<evidence type="ECO:0000256" key="1">
    <source>
        <dbReference type="ARBA" id="ARBA00001933"/>
    </source>
</evidence>